<evidence type="ECO:0000256" key="1">
    <source>
        <dbReference type="SAM" id="Coils"/>
    </source>
</evidence>
<keyword evidence="1" id="KW-0175">Coiled coil</keyword>
<evidence type="ECO:0000313" key="3">
    <source>
        <dbReference type="EMBL" id="KAL3392309.1"/>
    </source>
</evidence>
<feature type="region of interest" description="Disordered" evidence="2">
    <location>
        <begin position="68"/>
        <end position="88"/>
    </location>
</feature>
<sequence length="126" mass="13780">MQEKQKKLQDTLKEVAALKKELQDEAKKRAAAIPVPCTSPCCAQPPLLAPPPCIQSFVTGQSSKMVQLLPPSHDHSSQNSLTAHTETGTSPVPVILVPLTSHSYGKNRNSQFLIFIQQSNAFNDFQ</sequence>
<feature type="compositionally biased region" description="Polar residues" evidence="2">
    <location>
        <begin position="77"/>
        <end position="88"/>
    </location>
</feature>
<dbReference type="AlphaFoldDB" id="A0ABD2WHH4"/>
<evidence type="ECO:0000256" key="2">
    <source>
        <dbReference type="SAM" id="MobiDB-lite"/>
    </source>
</evidence>
<gene>
    <name evidence="3" type="ORF">TKK_013136</name>
</gene>
<dbReference type="EMBL" id="JBJJXI010000106">
    <property type="protein sequence ID" value="KAL3392309.1"/>
    <property type="molecule type" value="Genomic_DNA"/>
</dbReference>
<feature type="coiled-coil region" evidence="1">
    <location>
        <begin position="1"/>
        <end position="28"/>
    </location>
</feature>
<reference evidence="3 4" key="1">
    <citation type="journal article" date="2024" name="bioRxiv">
        <title>A reference genome for Trichogramma kaykai: A tiny desert-dwelling parasitoid wasp with competing sex-ratio distorters.</title>
        <authorList>
            <person name="Culotta J."/>
            <person name="Lindsey A.R."/>
        </authorList>
    </citation>
    <scope>NUCLEOTIDE SEQUENCE [LARGE SCALE GENOMIC DNA]</scope>
    <source>
        <strain evidence="3 4">KSX58</strain>
    </source>
</reference>
<name>A0ABD2WHH4_9HYME</name>
<organism evidence="3 4">
    <name type="scientific">Trichogramma kaykai</name>
    <dbReference type="NCBI Taxonomy" id="54128"/>
    <lineage>
        <taxon>Eukaryota</taxon>
        <taxon>Metazoa</taxon>
        <taxon>Ecdysozoa</taxon>
        <taxon>Arthropoda</taxon>
        <taxon>Hexapoda</taxon>
        <taxon>Insecta</taxon>
        <taxon>Pterygota</taxon>
        <taxon>Neoptera</taxon>
        <taxon>Endopterygota</taxon>
        <taxon>Hymenoptera</taxon>
        <taxon>Apocrita</taxon>
        <taxon>Proctotrupomorpha</taxon>
        <taxon>Chalcidoidea</taxon>
        <taxon>Trichogrammatidae</taxon>
        <taxon>Trichogramma</taxon>
    </lineage>
</organism>
<accession>A0ABD2WHH4</accession>
<keyword evidence="4" id="KW-1185">Reference proteome</keyword>
<evidence type="ECO:0000313" key="4">
    <source>
        <dbReference type="Proteomes" id="UP001627154"/>
    </source>
</evidence>
<comment type="caution">
    <text evidence="3">The sequence shown here is derived from an EMBL/GenBank/DDBJ whole genome shotgun (WGS) entry which is preliminary data.</text>
</comment>
<protein>
    <submittedName>
        <fullName evidence="3">Uncharacterized protein</fullName>
    </submittedName>
</protein>
<proteinExistence type="predicted"/>
<dbReference type="Proteomes" id="UP001627154">
    <property type="component" value="Unassembled WGS sequence"/>
</dbReference>